<sequence>MTDIDLGTAYTWDDARSRGATRGQIAQDGVRLGRGLYLSSVVEPDLATRCRAWQLVLPRDAAFGLGTAARLHGAPIAEPPTVHVVVPSRRQLPRRAGLTVHERLLAEEDVVVVGGLSLTSGPQTFLDLAAGLPPAELVAAGDALLRAERMDAASLARRLERADRVRGVVRARGCAPRLDGRAASRPESLVRYWLAISDLPDPQLQVPVHDRWGREVTHADLGYSEWKVALEYEGRQHADPDQFGRDVDRYSLMAADGWLVLRFAGRHLGSPVVVVDRTRRALSSRGWRP</sequence>
<name>D2S527_GEOOG</name>
<dbReference type="HOGENOM" id="CLU_052626_5_2_11"/>
<dbReference type="EMBL" id="CP001867">
    <property type="protein sequence ID" value="ADB73138.1"/>
    <property type="molecule type" value="Genomic_DNA"/>
</dbReference>
<evidence type="ECO:0000313" key="1">
    <source>
        <dbReference type="EMBL" id="ADB73138.1"/>
    </source>
</evidence>
<accession>D2S527</accession>
<dbReference type="OrthoDB" id="5181611at2"/>
<protein>
    <recommendedName>
        <fullName evidence="3">Transcriptional regulator, AbiEi antitoxin, Type IV TA system</fullName>
    </recommendedName>
</protein>
<dbReference type="eggNOG" id="COG5340">
    <property type="taxonomic scope" value="Bacteria"/>
</dbReference>
<organism evidence="1 2">
    <name type="scientific">Geodermatophilus obscurus (strain ATCC 25078 / DSM 43160 / JCM 3152 / CCUG 61914 / KCC A-0152 / KCTC 9177 / NBRC 13315 / NRRL B-3577 / G-20)</name>
    <dbReference type="NCBI Taxonomy" id="526225"/>
    <lineage>
        <taxon>Bacteria</taxon>
        <taxon>Bacillati</taxon>
        <taxon>Actinomycetota</taxon>
        <taxon>Actinomycetes</taxon>
        <taxon>Geodermatophilales</taxon>
        <taxon>Geodermatophilaceae</taxon>
        <taxon>Geodermatophilus</taxon>
    </lineage>
</organism>
<reference evidence="2" key="2">
    <citation type="submission" date="2010-01" db="EMBL/GenBank/DDBJ databases">
        <title>The complete genome of Geodermatophilus obscurus DSM 43160.</title>
        <authorList>
            <consortium name="US DOE Joint Genome Institute (JGI-PGF)"/>
            <person name="Lucas S."/>
            <person name="Copeland A."/>
            <person name="Lapidus A."/>
            <person name="Glavina del Rio T."/>
            <person name="Dalin E."/>
            <person name="Tice H."/>
            <person name="Bruce D."/>
            <person name="Goodwin L."/>
            <person name="Pitluck S."/>
            <person name="Kyrpides N."/>
            <person name="Mavromatis K."/>
            <person name="Ivanova N."/>
            <person name="Munk A.C."/>
            <person name="Brettin T."/>
            <person name="Detter J.C."/>
            <person name="Han C."/>
            <person name="Larimer F."/>
            <person name="Land M."/>
            <person name="Hauser L."/>
            <person name="Markowitz V."/>
            <person name="Cheng J.-F."/>
            <person name="Hugenholtz P."/>
            <person name="Woyke T."/>
            <person name="Wu D."/>
            <person name="Jando M."/>
            <person name="Schneider S."/>
            <person name="Klenk H.-P."/>
            <person name="Eisen J.A."/>
        </authorList>
    </citation>
    <scope>NUCLEOTIDE SEQUENCE [LARGE SCALE GENOMIC DNA]</scope>
    <source>
        <strain evidence="2">ATCC 25078 / DSM 43160 / JCM 3152 / KCC A-0152 / KCTC 9177 / NBRC 13315 / NRRL B-3577 / G-20</strain>
    </source>
</reference>
<dbReference type="AlphaFoldDB" id="D2S527"/>
<evidence type="ECO:0000313" key="2">
    <source>
        <dbReference type="Proteomes" id="UP000001382"/>
    </source>
</evidence>
<evidence type="ECO:0008006" key="3">
    <source>
        <dbReference type="Google" id="ProtNLM"/>
    </source>
</evidence>
<gene>
    <name evidence="1" type="ordered locus">Gobs_0342</name>
</gene>
<dbReference type="KEGG" id="gob:Gobs_0342"/>
<proteinExistence type="predicted"/>
<dbReference type="RefSeq" id="WP_012946579.1">
    <property type="nucleotide sequence ID" value="NC_013757.1"/>
</dbReference>
<reference evidence="1 2" key="1">
    <citation type="journal article" date="2010" name="Stand. Genomic Sci.">
        <title>Complete genome sequence of Geodermatophilus obscurus type strain (G-20).</title>
        <authorList>
            <person name="Ivanova N."/>
            <person name="Sikorski J."/>
            <person name="Jando M."/>
            <person name="Munk C."/>
            <person name="Lapidus A."/>
            <person name="Glavina Del Rio T."/>
            <person name="Copeland A."/>
            <person name="Tice H."/>
            <person name="Cheng J.-F."/>
            <person name="Lucas S."/>
            <person name="Chen F."/>
            <person name="Nolan M."/>
            <person name="Bruce D."/>
            <person name="Goodwin L."/>
            <person name="Pitluck S."/>
            <person name="Mavromatis K."/>
            <person name="Mikhailova N."/>
            <person name="Pati A."/>
            <person name="Chen A."/>
            <person name="Palaniappan K."/>
            <person name="Land M."/>
            <person name="Hauser L."/>
            <person name="Chang Y.-J."/>
            <person name="Jeffries C.D."/>
            <person name="Meincke L."/>
            <person name="Brettin T."/>
            <person name="Detter J.C."/>
            <person name="Detter J.C."/>
            <person name="Rohde M."/>
            <person name="Goeker M."/>
            <person name="Bristow J."/>
            <person name="Eisen J.A."/>
            <person name="Markowitz V."/>
            <person name="Hugenholtz P."/>
            <person name="Kyrpides N.C."/>
            <person name="Klenk H.-P."/>
        </authorList>
    </citation>
    <scope>NUCLEOTIDE SEQUENCE [LARGE SCALE GENOMIC DNA]</scope>
    <source>
        <strain evidence="2">ATCC 25078 / DSM 43160 / JCM 3152 / KCC A-0152 / KCTC 9177 / NBRC 13315 / NRRL B-3577 / G-20</strain>
    </source>
</reference>
<dbReference type="Proteomes" id="UP000001382">
    <property type="component" value="Chromosome"/>
</dbReference>
<dbReference type="STRING" id="526225.Gobs_0342"/>
<keyword evidence="2" id="KW-1185">Reference proteome</keyword>